<dbReference type="Proteomes" id="UP000008827">
    <property type="component" value="Chromosome 13"/>
</dbReference>
<dbReference type="Gramene" id="KRH18443">
    <property type="protein sequence ID" value="KRH18443"/>
    <property type="gene ID" value="GLYMA_13G060500"/>
</dbReference>
<organism evidence="1">
    <name type="scientific">Glycine max</name>
    <name type="common">Soybean</name>
    <name type="synonym">Glycine hispida</name>
    <dbReference type="NCBI Taxonomy" id="3847"/>
    <lineage>
        <taxon>Eukaryota</taxon>
        <taxon>Viridiplantae</taxon>
        <taxon>Streptophyta</taxon>
        <taxon>Embryophyta</taxon>
        <taxon>Tracheophyta</taxon>
        <taxon>Spermatophyta</taxon>
        <taxon>Magnoliopsida</taxon>
        <taxon>eudicotyledons</taxon>
        <taxon>Gunneridae</taxon>
        <taxon>Pentapetalae</taxon>
        <taxon>rosids</taxon>
        <taxon>fabids</taxon>
        <taxon>Fabales</taxon>
        <taxon>Fabaceae</taxon>
        <taxon>Papilionoideae</taxon>
        <taxon>50 kb inversion clade</taxon>
        <taxon>NPAAA clade</taxon>
        <taxon>indigoferoid/millettioid clade</taxon>
        <taxon>Phaseoleae</taxon>
        <taxon>Glycine</taxon>
        <taxon>Glycine subgen. Soja</taxon>
    </lineage>
</organism>
<dbReference type="InParanoid" id="A0A0R0GU47"/>
<accession>A0A0R0GU47</accession>
<reference evidence="1" key="3">
    <citation type="submission" date="2018-07" db="EMBL/GenBank/DDBJ databases">
        <title>WGS assembly of Glycine max.</title>
        <authorList>
            <person name="Schmutz J."/>
            <person name="Cannon S."/>
            <person name="Schlueter J."/>
            <person name="Ma J."/>
            <person name="Mitros T."/>
            <person name="Nelson W."/>
            <person name="Hyten D."/>
            <person name="Song Q."/>
            <person name="Thelen J."/>
            <person name="Cheng J."/>
            <person name="Xu D."/>
            <person name="Hellsten U."/>
            <person name="May G."/>
            <person name="Yu Y."/>
            <person name="Sakurai T."/>
            <person name="Umezawa T."/>
            <person name="Bhattacharyya M."/>
            <person name="Sandhu D."/>
            <person name="Valliyodan B."/>
            <person name="Lindquist E."/>
            <person name="Peto M."/>
            <person name="Grant D."/>
            <person name="Shu S."/>
            <person name="Goodstein D."/>
            <person name="Barry K."/>
            <person name="Futrell-Griggs M."/>
            <person name="Abernathy B."/>
            <person name="Du J."/>
            <person name="Tian Z."/>
            <person name="Zhu L."/>
            <person name="Gill N."/>
            <person name="Joshi T."/>
            <person name="Libault M."/>
            <person name="Sethuraman A."/>
            <person name="Zhang X."/>
            <person name="Shinozaki K."/>
            <person name="Nguyen H."/>
            <person name="Wing R."/>
            <person name="Cregan P."/>
            <person name="Specht J."/>
            <person name="Grimwood J."/>
            <person name="Rokhsar D."/>
            <person name="Stacey G."/>
            <person name="Shoemaker R."/>
            <person name="Jackson S."/>
        </authorList>
    </citation>
    <scope>NUCLEOTIDE SEQUENCE</scope>
    <source>
        <tissue evidence="1">Callus</tissue>
    </source>
</reference>
<reference evidence="2" key="2">
    <citation type="submission" date="2018-02" db="UniProtKB">
        <authorList>
            <consortium name="EnsemblPlants"/>
        </authorList>
    </citation>
    <scope>IDENTIFICATION</scope>
    <source>
        <strain evidence="2">Williams 82</strain>
    </source>
</reference>
<sequence>MSKGRKAPIVCVSNLRKAPETVQFVRCLDILEFFPATSRACLVWTKKACQRLHGPGTGKRPLSAGVRNH</sequence>
<name>A0A0R0GU47_SOYBN</name>
<proteinExistence type="predicted"/>
<keyword evidence="3" id="KW-1185">Reference proteome</keyword>
<evidence type="ECO:0000313" key="2">
    <source>
        <dbReference type="EnsemblPlants" id="KRH18443"/>
    </source>
</evidence>
<evidence type="ECO:0000313" key="1">
    <source>
        <dbReference type="EMBL" id="KRH18443.1"/>
    </source>
</evidence>
<protein>
    <submittedName>
        <fullName evidence="1 2">Uncharacterized protein</fullName>
    </submittedName>
</protein>
<gene>
    <name evidence="1" type="ORF">GLYMA_13G060500</name>
</gene>
<dbReference type="EnsemblPlants" id="KRH18443">
    <property type="protein sequence ID" value="KRH18443"/>
    <property type="gene ID" value="GLYMA_13G060500"/>
</dbReference>
<reference evidence="1 2" key="1">
    <citation type="journal article" date="2010" name="Nature">
        <title>Genome sequence of the palaeopolyploid soybean.</title>
        <authorList>
            <person name="Schmutz J."/>
            <person name="Cannon S.B."/>
            <person name="Schlueter J."/>
            <person name="Ma J."/>
            <person name="Mitros T."/>
            <person name="Nelson W."/>
            <person name="Hyten D.L."/>
            <person name="Song Q."/>
            <person name="Thelen J.J."/>
            <person name="Cheng J."/>
            <person name="Xu D."/>
            <person name="Hellsten U."/>
            <person name="May G.D."/>
            <person name="Yu Y."/>
            <person name="Sakurai T."/>
            <person name="Umezawa T."/>
            <person name="Bhattacharyya M.K."/>
            <person name="Sandhu D."/>
            <person name="Valliyodan B."/>
            <person name="Lindquist E."/>
            <person name="Peto M."/>
            <person name="Grant D."/>
            <person name="Shu S."/>
            <person name="Goodstein D."/>
            <person name="Barry K."/>
            <person name="Futrell-Griggs M."/>
            <person name="Abernathy B."/>
            <person name="Du J."/>
            <person name="Tian Z."/>
            <person name="Zhu L."/>
            <person name="Gill N."/>
            <person name="Joshi T."/>
            <person name="Libault M."/>
            <person name="Sethuraman A."/>
            <person name="Zhang X.-C."/>
            <person name="Shinozaki K."/>
            <person name="Nguyen H.T."/>
            <person name="Wing R.A."/>
            <person name="Cregan P."/>
            <person name="Specht J."/>
            <person name="Grimwood J."/>
            <person name="Rokhsar D."/>
            <person name="Stacey G."/>
            <person name="Shoemaker R.C."/>
            <person name="Jackson S.A."/>
        </authorList>
    </citation>
    <scope>NUCLEOTIDE SEQUENCE [LARGE SCALE GENOMIC DNA]</scope>
    <source>
        <strain evidence="2">cv. Williams 82</strain>
        <tissue evidence="1">Callus</tissue>
    </source>
</reference>
<evidence type="ECO:0000313" key="3">
    <source>
        <dbReference type="Proteomes" id="UP000008827"/>
    </source>
</evidence>
<dbReference type="EMBL" id="CM000846">
    <property type="protein sequence ID" value="KRH18443.1"/>
    <property type="molecule type" value="Genomic_DNA"/>
</dbReference>
<dbReference type="AlphaFoldDB" id="A0A0R0GU47"/>